<feature type="domain" description="XdhC- CoxI" evidence="1">
    <location>
        <begin position="20"/>
        <end position="82"/>
    </location>
</feature>
<organism evidence="3 4">
    <name type="scientific">Flagellimonas maritima</name>
    <dbReference type="NCBI Taxonomy" id="1383885"/>
    <lineage>
        <taxon>Bacteria</taxon>
        <taxon>Pseudomonadati</taxon>
        <taxon>Bacteroidota</taxon>
        <taxon>Flavobacteriia</taxon>
        <taxon>Flavobacteriales</taxon>
        <taxon>Flavobacteriaceae</taxon>
        <taxon>Flagellimonas</taxon>
    </lineage>
</organism>
<dbReference type="PANTHER" id="PTHR30388:SF6">
    <property type="entry name" value="XANTHINE DEHYDROGENASE SUBUNIT A-RELATED"/>
    <property type="match status" value="1"/>
</dbReference>
<proteinExistence type="predicted"/>
<gene>
    <name evidence="3" type="ORF">HME9304_03122</name>
</gene>
<reference evidence="3 4" key="1">
    <citation type="submission" date="2018-06" db="EMBL/GenBank/DDBJ databases">
        <title>Spongiibacterium sp. HME9304 Genome sequencing and assembly.</title>
        <authorList>
            <person name="Kang H."/>
            <person name="Kim H."/>
            <person name="Joh K."/>
        </authorList>
    </citation>
    <scope>NUCLEOTIDE SEQUENCE [LARGE SCALE GENOMIC DNA]</scope>
    <source>
        <strain evidence="3 4">HME9304</strain>
    </source>
</reference>
<dbReference type="Pfam" id="PF13478">
    <property type="entry name" value="XdhC_C"/>
    <property type="match status" value="1"/>
</dbReference>
<dbReference type="KEGG" id="spon:HME9304_03122"/>
<name>A0A2Z4LWK1_9FLAO</name>
<evidence type="ECO:0000313" key="4">
    <source>
        <dbReference type="Proteomes" id="UP000248536"/>
    </source>
</evidence>
<dbReference type="Proteomes" id="UP000248536">
    <property type="component" value="Chromosome"/>
</dbReference>
<dbReference type="Pfam" id="PF02625">
    <property type="entry name" value="XdhC_CoxI"/>
    <property type="match status" value="1"/>
</dbReference>
<evidence type="ECO:0000313" key="3">
    <source>
        <dbReference type="EMBL" id="AWX46090.1"/>
    </source>
</evidence>
<dbReference type="Gene3D" id="3.40.50.720">
    <property type="entry name" value="NAD(P)-binding Rossmann-like Domain"/>
    <property type="match status" value="1"/>
</dbReference>
<dbReference type="PANTHER" id="PTHR30388">
    <property type="entry name" value="ALDEHYDE OXIDOREDUCTASE MOLYBDENUM COFACTOR ASSEMBLY PROTEIN"/>
    <property type="match status" value="1"/>
</dbReference>
<sequence length="336" mass="37674">MIHELKNIIQHYQKHEPIAQKAVMATVVALEGSSYRRPGVRMLIYGNGTMVGAVSGGCVEKEILRQAQSVFVDGIAKIMEYDGRYRLGCEGILYILLEVFEPNPGFLEYFWESIQNRSKLSIKSFYKKEHGTNSGFGSSFRFGDIELTFNNRTASEADNLLCFEQQMQPCFQLVIIGAEHDAVQLCKYAALTGWEVTIVTNPREEKTKKDFSGIDKLLIVEPESFRPKLDGQTAVIIMTHSFVKDLQFIKALKDENAAYIGLLGPFKRREKLFDALIEQYPDISDTFIESIHGPAGIDIGAETPQEIAIAVMAEILAVVNSKDPMLLKDKIGKIHS</sequence>
<evidence type="ECO:0000259" key="2">
    <source>
        <dbReference type="Pfam" id="PF13478"/>
    </source>
</evidence>
<dbReference type="InterPro" id="IPR003777">
    <property type="entry name" value="XdhC_CoxI"/>
</dbReference>
<dbReference type="InterPro" id="IPR027051">
    <property type="entry name" value="XdhC_Rossmann_dom"/>
</dbReference>
<dbReference type="RefSeq" id="WP_112379409.1">
    <property type="nucleotide sequence ID" value="NZ_CP030104.1"/>
</dbReference>
<dbReference type="InterPro" id="IPR052698">
    <property type="entry name" value="MoCofactor_Util/Proc"/>
</dbReference>
<dbReference type="AlphaFoldDB" id="A0A2Z4LWK1"/>
<dbReference type="EMBL" id="CP030104">
    <property type="protein sequence ID" value="AWX46090.1"/>
    <property type="molecule type" value="Genomic_DNA"/>
</dbReference>
<accession>A0A2Z4LWK1</accession>
<dbReference type="OrthoDB" id="9773039at2"/>
<keyword evidence="4" id="KW-1185">Reference proteome</keyword>
<feature type="domain" description="XdhC Rossmann" evidence="2">
    <location>
        <begin position="173"/>
        <end position="315"/>
    </location>
</feature>
<protein>
    <submittedName>
        <fullName evidence="3">Putative xanthine dehydrogenase subunit</fullName>
    </submittedName>
</protein>
<evidence type="ECO:0000259" key="1">
    <source>
        <dbReference type="Pfam" id="PF02625"/>
    </source>
</evidence>